<dbReference type="EMBL" id="CAJVPW010026759">
    <property type="protein sequence ID" value="CAG8713436.1"/>
    <property type="molecule type" value="Genomic_DNA"/>
</dbReference>
<reference evidence="1" key="1">
    <citation type="submission" date="2021-06" db="EMBL/GenBank/DDBJ databases">
        <authorList>
            <person name="Kallberg Y."/>
            <person name="Tangrot J."/>
            <person name="Rosling A."/>
        </authorList>
    </citation>
    <scope>NUCLEOTIDE SEQUENCE</scope>
    <source>
        <strain evidence="1">28 12/20/2015</strain>
    </source>
</reference>
<dbReference type="Proteomes" id="UP000789366">
    <property type="component" value="Unassembled WGS sequence"/>
</dbReference>
<evidence type="ECO:0000313" key="2">
    <source>
        <dbReference type="Proteomes" id="UP000789366"/>
    </source>
</evidence>
<protein>
    <submittedName>
        <fullName evidence="1">14338_t:CDS:1</fullName>
    </submittedName>
</protein>
<comment type="caution">
    <text evidence="1">The sequence shown here is derived from an EMBL/GenBank/DDBJ whole genome shotgun (WGS) entry which is preliminary data.</text>
</comment>
<keyword evidence="2" id="KW-1185">Reference proteome</keyword>
<organism evidence="1 2">
    <name type="scientific">Cetraspora pellucida</name>
    <dbReference type="NCBI Taxonomy" id="1433469"/>
    <lineage>
        <taxon>Eukaryota</taxon>
        <taxon>Fungi</taxon>
        <taxon>Fungi incertae sedis</taxon>
        <taxon>Mucoromycota</taxon>
        <taxon>Glomeromycotina</taxon>
        <taxon>Glomeromycetes</taxon>
        <taxon>Diversisporales</taxon>
        <taxon>Gigasporaceae</taxon>
        <taxon>Cetraspora</taxon>
    </lineage>
</organism>
<gene>
    <name evidence="1" type="ORF">SPELUC_LOCUS11959</name>
</gene>
<sequence>MAYQQTPQTNGYNRTPQMTAGVPVQEKPGGRREWKFGLFDCFSDCGLCNYFLCPSKLLFNESISDVNSNIFKGFKTWCLPCVTFGETKAKLNNTDCCGSCCIFCCCPFTAGGMGRGEIRGRLNIEGSCCGDFCTHCCCPICALVQEHRE</sequence>
<proteinExistence type="predicted"/>
<accession>A0ACA9PK51</accession>
<evidence type="ECO:0000313" key="1">
    <source>
        <dbReference type="EMBL" id="CAG8713436.1"/>
    </source>
</evidence>
<name>A0ACA9PK51_9GLOM</name>
<feature type="non-terminal residue" evidence="1">
    <location>
        <position position="149"/>
    </location>
</feature>